<protein>
    <recommendedName>
        <fullName evidence="16">Dolichol-phosphate mannosyltransferase subunit 1</fullName>
        <ecNumber evidence="16">2.4.1.83</ecNumber>
    </recommendedName>
</protein>
<dbReference type="InterPro" id="IPR029044">
    <property type="entry name" value="Nucleotide-diphossugar_trans"/>
</dbReference>
<dbReference type="InterPro" id="IPR001173">
    <property type="entry name" value="Glyco_trans_2-like"/>
</dbReference>
<evidence type="ECO:0000256" key="5">
    <source>
        <dbReference type="ARBA" id="ARBA00004922"/>
    </source>
</evidence>
<evidence type="ECO:0000256" key="3">
    <source>
        <dbReference type="ARBA" id="ARBA00001946"/>
    </source>
</evidence>
<keyword evidence="14" id="KW-0464">Manganese</keyword>
<evidence type="ECO:0000256" key="12">
    <source>
        <dbReference type="ARBA" id="ARBA00022989"/>
    </source>
</evidence>
<evidence type="ECO:0000259" key="18">
    <source>
        <dbReference type="Pfam" id="PF00535"/>
    </source>
</evidence>
<comment type="function">
    <text evidence="15 16">Transfers mannose from GDP-mannose to dolichol monophosphate to form dolichol phosphate mannose (Dol-P-Man) which is the mannosyl donor in pathways leading to N-glycosylation, glycosyl phosphatidylinositol membrane anchoring, and O-mannosylation of proteins.</text>
</comment>
<evidence type="ECO:0000256" key="15">
    <source>
        <dbReference type="ARBA" id="ARBA00053724"/>
    </source>
</evidence>
<dbReference type="UniPathway" id="UPA00378"/>
<keyword evidence="11" id="KW-0460">Magnesium</keyword>
<feature type="transmembrane region" description="Helical" evidence="17">
    <location>
        <begin position="352"/>
        <end position="377"/>
    </location>
</feature>
<dbReference type="Pfam" id="PF00535">
    <property type="entry name" value="Glycos_transf_2"/>
    <property type="match status" value="1"/>
</dbReference>
<dbReference type="SUPFAM" id="SSF53448">
    <property type="entry name" value="Nucleotide-diphospho-sugar transferases"/>
    <property type="match status" value="1"/>
</dbReference>
<feature type="domain" description="Glycosyltransferase 2-like" evidence="18">
    <location>
        <begin position="120"/>
        <end position="293"/>
    </location>
</feature>
<evidence type="ECO:0000256" key="6">
    <source>
        <dbReference type="ARBA" id="ARBA00006739"/>
    </source>
</evidence>
<dbReference type="EMBL" id="KC534785">
    <property type="protein sequence ID" value="AGG11554.1"/>
    <property type="molecule type" value="Genomic_DNA"/>
</dbReference>
<dbReference type="InterPro" id="IPR039528">
    <property type="entry name" value="DPM1-like"/>
</dbReference>
<comment type="subcellular location">
    <subcellularLocation>
        <location evidence="4">Endomembrane system</location>
    </subcellularLocation>
    <subcellularLocation>
        <location evidence="16">Endoplasmic reticulum</location>
    </subcellularLocation>
</comment>
<dbReference type="PANTHER" id="PTHR43398">
    <property type="entry name" value="DOLICHOL-PHOSPHATE MANNOSYLTRANSFERASE SUBUNIT 1"/>
    <property type="match status" value="1"/>
</dbReference>
<comment type="cofactor">
    <cofactor evidence="3">
        <name>Mg(2+)</name>
        <dbReference type="ChEBI" id="CHEBI:18420"/>
    </cofactor>
</comment>
<comment type="pathway">
    <text evidence="5 16">Protein modification; protein glycosylation.</text>
</comment>
<accession>U3LNR0</accession>
<dbReference type="GO" id="GO:0005789">
    <property type="term" value="C:endoplasmic reticulum membrane"/>
    <property type="evidence" value="ECO:0007669"/>
    <property type="project" value="TreeGrafter"/>
</dbReference>
<evidence type="ECO:0000256" key="13">
    <source>
        <dbReference type="ARBA" id="ARBA00023136"/>
    </source>
</evidence>
<evidence type="ECO:0000256" key="17">
    <source>
        <dbReference type="SAM" id="Phobius"/>
    </source>
</evidence>
<dbReference type="GO" id="GO:0006488">
    <property type="term" value="P:dolichol-linked oligosaccharide biosynthetic process"/>
    <property type="evidence" value="ECO:0007669"/>
    <property type="project" value="TreeGrafter"/>
</dbReference>
<comment type="similarity">
    <text evidence="6 16">Belongs to the glycosyltransferase 2 family.</text>
</comment>
<keyword evidence="7 16" id="KW-0328">Glycosyltransferase</keyword>
<name>U3LNR0_9TRYP</name>
<dbReference type="Gene3D" id="3.90.550.10">
    <property type="entry name" value="Spore Coat Polysaccharide Biosynthesis Protein SpsA, Chain A"/>
    <property type="match status" value="1"/>
</dbReference>
<dbReference type="GO" id="GO:0046872">
    <property type="term" value="F:metal ion binding"/>
    <property type="evidence" value="ECO:0007669"/>
    <property type="project" value="UniProtKB-KW"/>
</dbReference>
<evidence type="ECO:0000256" key="2">
    <source>
        <dbReference type="ARBA" id="ARBA00001936"/>
    </source>
</evidence>
<dbReference type="EC" id="2.4.1.83" evidence="16"/>
<keyword evidence="8 16" id="KW-0808">Transferase</keyword>
<dbReference type="FunFam" id="3.90.550.10:FF:000119">
    <property type="entry name" value="Dolichol-phosphate mannosyltransferase subunit 1"/>
    <property type="match status" value="1"/>
</dbReference>
<comment type="cofactor">
    <cofactor evidence="2">
        <name>Mn(2+)</name>
        <dbReference type="ChEBI" id="CHEBI:29035"/>
    </cofactor>
</comment>
<comment type="subunit">
    <text evidence="16">Component of the dolichol-phosphate mannose (DPM) synthase complex.</text>
</comment>
<dbReference type="PANTHER" id="PTHR43398:SF1">
    <property type="entry name" value="DOLICHOL-PHOSPHATE MANNOSYLTRANSFERASE SUBUNIT 1"/>
    <property type="match status" value="1"/>
</dbReference>
<comment type="cofactor">
    <cofactor evidence="1">
        <name>Ca(2+)</name>
        <dbReference type="ChEBI" id="CHEBI:29108"/>
    </cofactor>
</comment>
<sequence length="379" mass="41303">MAGGGEEDGGLWGGQEPGASLSLRFAQLAAARCCGCNCGRPTWCRGLAAKNRVEPHERRGREGGGGRVVLSPALALALAYRHIPFFCILRTSLKLNLPIARNRRGRIMSAATAAAPVEYSIVVPAYKECGNLEPLVTRVFAATADAGFPAGAVELIVVDDNSRDGSVEVISKMQKLGYQARILVRTSERGLSSAVIHGIKQAAGAYVLVMDADLQHPPESVPKLLRAFTNNRNGREMSVEFVCGSRYAPGVDIDTDWPIHRRVISWGARMLARPLTPLSDPMSGFFGIRKDVFLKHEHEVNPIGYKIALETYVKCHIKQYREVGFSFAVRSVGESKLTGKVMISYLQHLQGLYSYVYGVWIVVVLVLGALGLLWLLAAL</sequence>
<keyword evidence="16" id="KW-0256">Endoplasmic reticulum</keyword>
<evidence type="ECO:0000256" key="16">
    <source>
        <dbReference type="RuleBase" id="RU365083"/>
    </source>
</evidence>
<dbReference type="CDD" id="cd06442">
    <property type="entry name" value="DPM1_like"/>
    <property type="match status" value="1"/>
</dbReference>
<organism evidence="19">
    <name type="scientific">Paratrypanosoma confusum</name>
    <dbReference type="NCBI Taxonomy" id="1470209"/>
    <lineage>
        <taxon>Eukaryota</taxon>
        <taxon>Discoba</taxon>
        <taxon>Euglenozoa</taxon>
        <taxon>Kinetoplastea</taxon>
        <taxon>Metakinetoplastina</taxon>
        <taxon>Trypanosomatida</taxon>
        <taxon>Trypanosomatidae</taxon>
        <taxon>Paratrypanosoma</taxon>
    </lineage>
</organism>
<reference evidence="19" key="1">
    <citation type="journal article" date="2013" name="Curr. Biol.">
        <title>Paratrypanosoma is a novel early-branching trypanosomatid.</title>
        <authorList>
            <person name="Flegontov P."/>
            <person name="Votypka J."/>
            <person name="Skalicky T."/>
            <person name="Logacheva M.D."/>
            <person name="Penin A.A."/>
            <person name="Tanifuji G."/>
            <person name="Onodera N.T."/>
            <person name="Kondrashov A.S."/>
            <person name="Volf P."/>
            <person name="Archibald J.M."/>
            <person name="Lukes J."/>
        </authorList>
    </citation>
    <scope>NUCLEOTIDE SEQUENCE</scope>
    <source>
        <strain evidence="19">CUL13</strain>
    </source>
</reference>
<dbReference type="AlphaFoldDB" id="U3LNR0"/>
<dbReference type="GO" id="GO:0035269">
    <property type="term" value="P:protein O-linked glycosylation via mannose"/>
    <property type="evidence" value="ECO:0007669"/>
    <property type="project" value="TreeGrafter"/>
</dbReference>
<evidence type="ECO:0000313" key="19">
    <source>
        <dbReference type="EMBL" id="AGG11554.1"/>
    </source>
</evidence>
<dbReference type="GO" id="GO:0006506">
    <property type="term" value="P:GPI anchor biosynthetic process"/>
    <property type="evidence" value="ECO:0007669"/>
    <property type="project" value="TreeGrafter"/>
</dbReference>
<evidence type="ECO:0000256" key="9">
    <source>
        <dbReference type="ARBA" id="ARBA00022692"/>
    </source>
</evidence>
<evidence type="ECO:0000256" key="1">
    <source>
        <dbReference type="ARBA" id="ARBA00001913"/>
    </source>
</evidence>
<feature type="non-terminal residue" evidence="19">
    <location>
        <position position="379"/>
    </location>
</feature>
<evidence type="ECO:0000256" key="14">
    <source>
        <dbReference type="ARBA" id="ARBA00023211"/>
    </source>
</evidence>
<comment type="catalytic activity">
    <reaction evidence="16">
        <text>a di-trans,poly-cis-dolichyl phosphate + GDP-alpha-D-mannose = a di-trans,poly-cis-dolichyl beta-D-mannosyl phosphate + GDP</text>
        <dbReference type="Rhea" id="RHEA:21184"/>
        <dbReference type="Rhea" id="RHEA-COMP:19498"/>
        <dbReference type="Rhea" id="RHEA-COMP:19501"/>
        <dbReference type="ChEBI" id="CHEBI:57527"/>
        <dbReference type="ChEBI" id="CHEBI:57683"/>
        <dbReference type="ChEBI" id="CHEBI:58189"/>
        <dbReference type="ChEBI" id="CHEBI:58211"/>
    </reaction>
</comment>
<keyword evidence="10" id="KW-0479">Metal-binding</keyword>
<dbReference type="GO" id="GO:0004582">
    <property type="term" value="F:dolichyl-phosphate beta-D-mannosyltransferase activity"/>
    <property type="evidence" value="ECO:0007669"/>
    <property type="project" value="UniProtKB-UniRule"/>
</dbReference>
<evidence type="ECO:0000256" key="11">
    <source>
        <dbReference type="ARBA" id="ARBA00022842"/>
    </source>
</evidence>
<keyword evidence="12 17" id="KW-1133">Transmembrane helix</keyword>
<evidence type="ECO:0000256" key="7">
    <source>
        <dbReference type="ARBA" id="ARBA00022676"/>
    </source>
</evidence>
<proteinExistence type="inferred from homology"/>
<evidence type="ECO:0000256" key="8">
    <source>
        <dbReference type="ARBA" id="ARBA00022679"/>
    </source>
</evidence>
<evidence type="ECO:0000256" key="10">
    <source>
        <dbReference type="ARBA" id="ARBA00022723"/>
    </source>
</evidence>
<dbReference type="VEuPathDB" id="TriTrypDB:PCON_0084480"/>
<keyword evidence="13 17" id="KW-0472">Membrane</keyword>
<evidence type="ECO:0000256" key="4">
    <source>
        <dbReference type="ARBA" id="ARBA00004308"/>
    </source>
</evidence>
<keyword evidence="9 17" id="KW-0812">Transmembrane</keyword>